<dbReference type="Gene3D" id="6.10.340.10">
    <property type="match status" value="1"/>
</dbReference>
<evidence type="ECO:0000256" key="10">
    <source>
        <dbReference type="ARBA" id="ARBA00023136"/>
    </source>
</evidence>
<feature type="transmembrane region" description="Helical" evidence="11">
    <location>
        <begin position="20"/>
        <end position="39"/>
    </location>
</feature>
<name>A0ABP9B198_9MICC</name>
<reference evidence="15" key="1">
    <citation type="journal article" date="2019" name="Int. J. Syst. Evol. Microbiol.">
        <title>The Global Catalogue of Microorganisms (GCM) 10K type strain sequencing project: providing services to taxonomists for standard genome sequencing and annotation.</title>
        <authorList>
            <consortium name="The Broad Institute Genomics Platform"/>
            <consortium name="The Broad Institute Genome Sequencing Center for Infectious Disease"/>
            <person name="Wu L."/>
            <person name="Ma J."/>
        </authorList>
    </citation>
    <scope>NUCLEOTIDE SEQUENCE [LARGE SCALE GENOMIC DNA]</scope>
    <source>
        <strain evidence="15">JCM 18541</strain>
    </source>
</reference>
<feature type="domain" description="Histidine kinase" evidence="12">
    <location>
        <begin position="257"/>
        <end position="481"/>
    </location>
</feature>
<keyword evidence="4" id="KW-0597">Phosphoprotein</keyword>
<comment type="catalytic activity">
    <reaction evidence="1">
        <text>ATP + protein L-histidine = ADP + protein N-phospho-L-histidine.</text>
        <dbReference type="EC" id="2.7.13.3"/>
    </reaction>
</comment>
<feature type="transmembrane region" description="Helical" evidence="11">
    <location>
        <begin position="162"/>
        <end position="188"/>
    </location>
</feature>
<evidence type="ECO:0000256" key="9">
    <source>
        <dbReference type="ARBA" id="ARBA00023012"/>
    </source>
</evidence>
<comment type="caution">
    <text evidence="14">The sequence shown here is derived from an EMBL/GenBank/DDBJ whole genome shotgun (WGS) entry which is preliminary data.</text>
</comment>
<keyword evidence="7 14" id="KW-0418">Kinase</keyword>
<keyword evidence="15" id="KW-1185">Reference proteome</keyword>
<dbReference type="SUPFAM" id="SSF55874">
    <property type="entry name" value="ATPase domain of HSP90 chaperone/DNA topoisomerase II/histidine kinase"/>
    <property type="match status" value="1"/>
</dbReference>
<dbReference type="PROSITE" id="PS50885">
    <property type="entry name" value="HAMP"/>
    <property type="match status" value="1"/>
</dbReference>
<dbReference type="InterPro" id="IPR050428">
    <property type="entry name" value="TCS_sensor_his_kinase"/>
</dbReference>
<dbReference type="GO" id="GO:0016301">
    <property type="term" value="F:kinase activity"/>
    <property type="evidence" value="ECO:0007669"/>
    <property type="project" value="UniProtKB-KW"/>
</dbReference>
<evidence type="ECO:0000256" key="11">
    <source>
        <dbReference type="SAM" id="Phobius"/>
    </source>
</evidence>
<sequence length="496" mass="53684">MKSRLSLSRLGSLSLRTQLVLLTSMLIALAISVMSLVAISSIRAQMLDQLDDEITASYSYLVTAVYSDQQISRTQGTFIPYEAYLLDKQGNIIRPVATLSDGSSSPVISGLTADVVQRYNQTAMTVRSSNGPSEWRLIAFPVEATDQTLVIAAPLTQINETVAIVGLLTVFFGGALLLASIALTWVIVTRAFEPLARVEQTAAQIAAGDLSQRIENYSPYNELGHLTTSLNTMLSHIEEAFDAQKRSEVKMRRFVGDASHELRTPLVSIRGYSELYRMGGLPNAEAIGMAMSRIESESKRMGQLVEDLLTLARLDERRVGENARIDLLSLAQDAANDAFATAPDRDIDVIGLEGAEAVSAPVWGDEQRLRQVLANLMTNALRYTPEGTPIELAVGTETAPDGTPLSIIEVRDHGPGIKGEDAQRVFERFYRADTSRTRETGGTGLGLAIVAAIVGQHDGTVEVQQTEGGGATFVIQLPVYRDQGQSRPTTAGMPTV</sequence>
<evidence type="ECO:0000256" key="4">
    <source>
        <dbReference type="ARBA" id="ARBA00022553"/>
    </source>
</evidence>
<evidence type="ECO:0000256" key="8">
    <source>
        <dbReference type="ARBA" id="ARBA00022989"/>
    </source>
</evidence>
<dbReference type="SMART" id="SM00388">
    <property type="entry name" value="HisKA"/>
    <property type="match status" value="1"/>
</dbReference>
<keyword evidence="8 11" id="KW-1133">Transmembrane helix</keyword>
<dbReference type="SUPFAM" id="SSF158472">
    <property type="entry name" value="HAMP domain-like"/>
    <property type="match status" value="1"/>
</dbReference>
<organism evidence="14 15">
    <name type="scientific">Rothia endophytica</name>
    <dbReference type="NCBI Taxonomy" id="1324766"/>
    <lineage>
        <taxon>Bacteria</taxon>
        <taxon>Bacillati</taxon>
        <taxon>Actinomycetota</taxon>
        <taxon>Actinomycetes</taxon>
        <taxon>Micrococcales</taxon>
        <taxon>Micrococcaceae</taxon>
        <taxon>Rothia</taxon>
    </lineage>
</organism>
<dbReference type="InterPro" id="IPR036890">
    <property type="entry name" value="HATPase_C_sf"/>
</dbReference>
<dbReference type="Pfam" id="PF00512">
    <property type="entry name" value="HisKA"/>
    <property type="match status" value="1"/>
</dbReference>
<dbReference type="Gene3D" id="3.30.565.10">
    <property type="entry name" value="Histidine kinase-like ATPase, C-terminal domain"/>
    <property type="match status" value="1"/>
</dbReference>
<dbReference type="Proteomes" id="UP001500187">
    <property type="component" value="Unassembled WGS sequence"/>
</dbReference>
<evidence type="ECO:0000259" key="13">
    <source>
        <dbReference type="PROSITE" id="PS50885"/>
    </source>
</evidence>
<dbReference type="Pfam" id="PF02518">
    <property type="entry name" value="HATPase_c"/>
    <property type="match status" value="1"/>
</dbReference>
<evidence type="ECO:0000256" key="1">
    <source>
        <dbReference type="ARBA" id="ARBA00000085"/>
    </source>
</evidence>
<evidence type="ECO:0000256" key="2">
    <source>
        <dbReference type="ARBA" id="ARBA00004236"/>
    </source>
</evidence>
<dbReference type="CDD" id="cd00075">
    <property type="entry name" value="HATPase"/>
    <property type="match status" value="1"/>
</dbReference>
<evidence type="ECO:0000313" key="14">
    <source>
        <dbReference type="EMBL" id="GAA4788555.1"/>
    </source>
</evidence>
<dbReference type="CDD" id="cd06225">
    <property type="entry name" value="HAMP"/>
    <property type="match status" value="1"/>
</dbReference>
<dbReference type="SMART" id="SM00304">
    <property type="entry name" value="HAMP"/>
    <property type="match status" value="1"/>
</dbReference>
<dbReference type="InterPro" id="IPR003661">
    <property type="entry name" value="HisK_dim/P_dom"/>
</dbReference>
<dbReference type="InterPro" id="IPR004358">
    <property type="entry name" value="Sig_transdc_His_kin-like_C"/>
</dbReference>
<dbReference type="InterPro" id="IPR036097">
    <property type="entry name" value="HisK_dim/P_sf"/>
</dbReference>
<evidence type="ECO:0000256" key="6">
    <source>
        <dbReference type="ARBA" id="ARBA00022692"/>
    </source>
</evidence>
<evidence type="ECO:0000259" key="12">
    <source>
        <dbReference type="PROSITE" id="PS50109"/>
    </source>
</evidence>
<keyword evidence="6 11" id="KW-0812">Transmembrane</keyword>
<dbReference type="SUPFAM" id="SSF47384">
    <property type="entry name" value="Homodimeric domain of signal transducing histidine kinase"/>
    <property type="match status" value="1"/>
</dbReference>
<dbReference type="InterPro" id="IPR003660">
    <property type="entry name" value="HAMP_dom"/>
</dbReference>
<accession>A0ABP9B198</accession>
<dbReference type="InterPro" id="IPR003594">
    <property type="entry name" value="HATPase_dom"/>
</dbReference>
<dbReference type="PANTHER" id="PTHR45436">
    <property type="entry name" value="SENSOR HISTIDINE KINASE YKOH"/>
    <property type="match status" value="1"/>
</dbReference>
<dbReference type="PANTHER" id="PTHR45436:SF5">
    <property type="entry name" value="SENSOR HISTIDINE KINASE TRCS"/>
    <property type="match status" value="1"/>
</dbReference>
<dbReference type="Gene3D" id="1.10.287.130">
    <property type="match status" value="1"/>
</dbReference>
<keyword evidence="9" id="KW-0902">Two-component regulatory system</keyword>
<dbReference type="SMART" id="SM00387">
    <property type="entry name" value="HATPase_c"/>
    <property type="match status" value="1"/>
</dbReference>
<protein>
    <recommendedName>
        <fullName evidence="3">histidine kinase</fullName>
        <ecNumber evidence="3">2.7.13.3</ecNumber>
    </recommendedName>
</protein>
<gene>
    <name evidence="14" type="ORF">GCM10023352_02920</name>
</gene>
<dbReference type="PROSITE" id="PS50109">
    <property type="entry name" value="HIS_KIN"/>
    <property type="match status" value="1"/>
</dbReference>
<dbReference type="EMBL" id="BAABKP010000001">
    <property type="protein sequence ID" value="GAA4788555.1"/>
    <property type="molecule type" value="Genomic_DNA"/>
</dbReference>
<evidence type="ECO:0000313" key="15">
    <source>
        <dbReference type="Proteomes" id="UP001500187"/>
    </source>
</evidence>
<evidence type="ECO:0000256" key="5">
    <source>
        <dbReference type="ARBA" id="ARBA00022679"/>
    </source>
</evidence>
<dbReference type="Pfam" id="PF00672">
    <property type="entry name" value="HAMP"/>
    <property type="match status" value="1"/>
</dbReference>
<evidence type="ECO:0000256" key="7">
    <source>
        <dbReference type="ARBA" id="ARBA00022777"/>
    </source>
</evidence>
<comment type="subcellular location">
    <subcellularLocation>
        <location evidence="2">Cell membrane</location>
    </subcellularLocation>
</comment>
<keyword evidence="10 11" id="KW-0472">Membrane</keyword>
<dbReference type="PRINTS" id="PR00344">
    <property type="entry name" value="BCTRLSENSOR"/>
</dbReference>
<proteinExistence type="predicted"/>
<dbReference type="EC" id="2.7.13.3" evidence="3"/>
<dbReference type="CDD" id="cd00082">
    <property type="entry name" value="HisKA"/>
    <property type="match status" value="1"/>
</dbReference>
<keyword evidence="5" id="KW-0808">Transferase</keyword>
<evidence type="ECO:0000256" key="3">
    <source>
        <dbReference type="ARBA" id="ARBA00012438"/>
    </source>
</evidence>
<feature type="domain" description="HAMP" evidence="13">
    <location>
        <begin position="189"/>
        <end position="242"/>
    </location>
</feature>
<dbReference type="InterPro" id="IPR005467">
    <property type="entry name" value="His_kinase_dom"/>
</dbReference>